<proteinExistence type="predicted"/>
<evidence type="ECO:0000256" key="1">
    <source>
        <dbReference type="SAM" id="MobiDB-lite"/>
    </source>
</evidence>
<dbReference type="Proteomes" id="UP000299102">
    <property type="component" value="Unassembled WGS sequence"/>
</dbReference>
<feature type="region of interest" description="Disordered" evidence="1">
    <location>
        <begin position="42"/>
        <end position="95"/>
    </location>
</feature>
<accession>A0A4C1ZCP8</accession>
<dbReference type="AlphaFoldDB" id="A0A4C1ZCP8"/>
<comment type="caution">
    <text evidence="2">The sequence shown here is derived from an EMBL/GenBank/DDBJ whole genome shotgun (WGS) entry which is preliminary data.</text>
</comment>
<reference evidence="2 3" key="1">
    <citation type="journal article" date="2019" name="Commun. Biol.">
        <title>The bagworm genome reveals a unique fibroin gene that provides high tensile strength.</title>
        <authorList>
            <person name="Kono N."/>
            <person name="Nakamura H."/>
            <person name="Ohtoshi R."/>
            <person name="Tomita M."/>
            <person name="Numata K."/>
            <person name="Arakawa K."/>
        </authorList>
    </citation>
    <scope>NUCLEOTIDE SEQUENCE [LARGE SCALE GENOMIC DNA]</scope>
</reference>
<gene>
    <name evidence="2" type="ORF">EVAR_50562_1</name>
</gene>
<name>A0A4C1ZCP8_EUMVA</name>
<dbReference type="EMBL" id="BGZK01001747">
    <property type="protein sequence ID" value="GBP85588.1"/>
    <property type="molecule type" value="Genomic_DNA"/>
</dbReference>
<organism evidence="2 3">
    <name type="scientific">Eumeta variegata</name>
    <name type="common">Bagworm moth</name>
    <name type="synonym">Eumeta japonica</name>
    <dbReference type="NCBI Taxonomy" id="151549"/>
    <lineage>
        <taxon>Eukaryota</taxon>
        <taxon>Metazoa</taxon>
        <taxon>Ecdysozoa</taxon>
        <taxon>Arthropoda</taxon>
        <taxon>Hexapoda</taxon>
        <taxon>Insecta</taxon>
        <taxon>Pterygota</taxon>
        <taxon>Neoptera</taxon>
        <taxon>Endopterygota</taxon>
        <taxon>Lepidoptera</taxon>
        <taxon>Glossata</taxon>
        <taxon>Ditrysia</taxon>
        <taxon>Tineoidea</taxon>
        <taxon>Psychidae</taxon>
        <taxon>Oiketicinae</taxon>
        <taxon>Eumeta</taxon>
    </lineage>
</organism>
<sequence>MASSFRALSHEYQSSFHSCLNYNSSSEAEQAKNERIEVCANNGARNKEERSRPGAHARAAPRQPRRRGERCPRAIKASAYVNDPRPPPLPEERDL</sequence>
<evidence type="ECO:0000313" key="3">
    <source>
        <dbReference type="Proteomes" id="UP000299102"/>
    </source>
</evidence>
<protein>
    <submittedName>
        <fullName evidence="2">Uncharacterized protein</fullName>
    </submittedName>
</protein>
<keyword evidence="3" id="KW-1185">Reference proteome</keyword>
<evidence type="ECO:0000313" key="2">
    <source>
        <dbReference type="EMBL" id="GBP85588.1"/>
    </source>
</evidence>